<dbReference type="EMBL" id="JACSDY010000023">
    <property type="protein sequence ID" value="KAF7390454.1"/>
    <property type="molecule type" value="Genomic_DNA"/>
</dbReference>
<dbReference type="Proteomes" id="UP000600918">
    <property type="component" value="Unassembled WGS sequence"/>
</dbReference>
<comment type="caution">
    <text evidence="2">The sequence shown here is derived from an EMBL/GenBank/DDBJ whole genome shotgun (WGS) entry which is preliminary data.</text>
</comment>
<gene>
    <name evidence="2" type="ORF">H0235_017616</name>
</gene>
<keyword evidence="3" id="KW-1185">Reference proteome</keyword>
<keyword evidence="1" id="KW-1133">Transmembrane helix</keyword>
<keyword evidence="1" id="KW-0812">Transmembrane</keyword>
<organism evidence="2 3">
    <name type="scientific">Vespula pensylvanica</name>
    <name type="common">Western yellow jacket</name>
    <name type="synonym">Wasp</name>
    <dbReference type="NCBI Taxonomy" id="30213"/>
    <lineage>
        <taxon>Eukaryota</taxon>
        <taxon>Metazoa</taxon>
        <taxon>Ecdysozoa</taxon>
        <taxon>Arthropoda</taxon>
        <taxon>Hexapoda</taxon>
        <taxon>Insecta</taxon>
        <taxon>Pterygota</taxon>
        <taxon>Neoptera</taxon>
        <taxon>Endopterygota</taxon>
        <taxon>Hymenoptera</taxon>
        <taxon>Apocrita</taxon>
        <taxon>Aculeata</taxon>
        <taxon>Vespoidea</taxon>
        <taxon>Vespidae</taxon>
        <taxon>Vespinae</taxon>
        <taxon>Vespula</taxon>
    </lineage>
</organism>
<accession>A0A834N0G7</accession>
<reference evidence="2" key="1">
    <citation type="journal article" date="2020" name="G3 (Bethesda)">
        <title>High-Quality Assemblies for Three Invasive Social Wasps from the &lt;i&gt;Vespula&lt;/i&gt; Genus.</title>
        <authorList>
            <person name="Harrop T.W.R."/>
            <person name="Guhlin J."/>
            <person name="McLaughlin G.M."/>
            <person name="Permina E."/>
            <person name="Stockwell P."/>
            <person name="Gilligan J."/>
            <person name="Le Lec M.F."/>
            <person name="Gruber M.A.M."/>
            <person name="Quinn O."/>
            <person name="Lovegrove M."/>
            <person name="Duncan E.J."/>
            <person name="Remnant E.J."/>
            <person name="Van Eeckhoven J."/>
            <person name="Graham B."/>
            <person name="Knapp R.A."/>
            <person name="Langford K.W."/>
            <person name="Kronenberg Z."/>
            <person name="Press M.O."/>
            <person name="Eacker S.M."/>
            <person name="Wilson-Rankin E.E."/>
            <person name="Purcell J."/>
            <person name="Lester P.J."/>
            <person name="Dearden P.K."/>
        </authorList>
    </citation>
    <scope>NUCLEOTIDE SEQUENCE</scope>
    <source>
        <strain evidence="2">Volc-1</strain>
    </source>
</reference>
<protein>
    <submittedName>
        <fullName evidence="2">Uncharacterized protein</fullName>
    </submittedName>
</protein>
<feature type="transmembrane region" description="Helical" evidence="1">
    <location>
        <begin position="61"/>
        <end position="84"/>
    </location>
</feature>
<keyword evidence="1" id="KW-0472">Membrane</keyword>
<evidence type="ECO:0000313" key="2">
    <source>
        <dbReference type="EMBL" id="KAF7390454.1"/>
    </source>
</evidence>
<name>A0A834N0G7_VESPE</name>
<dbReference type="AlphaFoldDB" id="A0A834N0G7"/>
<evidence type="ECO:0000256" key="1">
    <source>
        <dbReference type="SAM" id="Phobius"/>
    </source>
</evidence>
<sequence>MDEEEIDGVKSPIKRLGSTRKLLVFNITFELTQIFYTISNWQRKERRLAGWLAGYPSNSNAAAVTAVTAVAAAAATAAAGRIALPT</sequence>
<evidence type="ECO:0000313" key="3">
    <source>
        <dbReference type="Proteomes" id="UP000600918"/>
    </source>
</evidence>
<proteinExistence type="predicted"/>